<protein>
    <submittedName>
        <fullName evidence="1">Uncharacterized protein</fullName>
    </submittedName>
</protein>
<dbReference type="EMBL" id="CM037617">
    <property type="protein sequence ID" value="KAH8004286.1"/>
    <property type="molecule type" value="Genomic_DNA"/>
</dbReference>
<dbReference type="Proteomes" id="UP000827872">
    <property type="component" value="Linkage Group LG04"/>
</dbReference>
<gene>
    <name evidence="1" type="ORF">K3G42_006913</name>
</gene>
<keyword evidence="2" id="KW-1185">Reference proteome</keyword>
<evidence type="ECO:0000313" key="2">
    <source>
        <dbReference type="Proteomes" id="UP000827872"/>
    </source>
</evidence>
<comment type="caution">
    <text evidence="1">The sequence shown here is derived from an EMBL/GenBank/DDBJ whole genome shotgun (WGS) entry which is preliminary data.</text>
</comment>
<proteinExistence type="predicted"/>
<name>A0ACB8FFM7_9SAUR</name>
<accession>A0ACB8FFM7</accession>
<reference evidence="1" key="1">
    <citation type="submission" date="2021-08" db="EMBL/GenBank/DDBJ databases">
        <title>The first chromosome-level gecko genome reveals the dynamic sex chromosomes of Neotropical dwarf geckos (Sphaerodactylidae: Sphaerodactylus).</title>
        <authorList>
            <person name="Pinto B.J."/>
            <person name="Keating S.E."/>
            <person name="Gamble T."/>
        </authorList>
    </citation>
    <scope>NUCLEOTIDE SEQUENCE</scope>
    <source>
        <strain evidence="1">TG3544</strain>
    </source>
</reference>
<evidence type="ECO:0000313" key="1">
    <source>
        <dbReference type="EMBL" id="KAH8004286.1"/>
    </source>
</evidence>
<organism evidence="1 2">
    <name type="scientific">Sphaerodactylus townsendi</name>
    <dbReference type="NCBI Taxonomy" id="933632"/>
    <lineage>
        <taxon>Eukaryota</taxon>
        <taxon>Metazoa</taxon>
        <taxon>Chordata</taxon>
        <taxon>Craniata</taxon>
        <taxon>Vertebrata</taxon>
        <taxon>Euteleostomi</taxon>
        <taxon>Lepidosauria</taxon>
        <taxon>Squamata</taxon>
        <taxon>Bifurcata</taxon>
        <taxon>Gekkota</taxon>
        <taxon>Sphaerodactylidae</taxon>
        <taxon>Sphaerodactylus</taxon>
    </lineage>
</organism>
<sequence length="236" mass="24814">MVPGDNTCSGSPPTSLLGKTGPGAQVAALASKLSQLPELQGLKVLPFPAGEDRSGHSSGQVSFTPPAEGKKLSHPLGLQGLPVLSSPDGEERTGRSGDRFSFLPPTGNKKLCQPLGLQVLPVLLSQAGEDRTGSPISGSALHLQLERRSSPGCRPPVYSKLLGTGSRLQATCPAKLLAPSQRRKPFGHMGRKTNDRVDSLVGKSLTINHEQQGSLTCLGHISGRKLPTVVYHKNML</sequence>